<proteinExistence type="predicted"/>
<dbReference type="Gene3D" id="1.20.1270.60">
    <property type="entry name" value="Arfaptin homology (AH) domain/BAR domain"/>
    <property type="match status" value="1"/>
</dbReference>
<evidence type="ECO:0000256" key="1">
    <source>
        <dbReference type="SAM" id="MobiDB-lite"/>
    </source>
</evidence>
<name>A0A0A9WTA8_LYGHE</name>
<feature type="region of interest" description="Disordered" evidence="1">
    <location>
        <begin position="303"/>
        <end position="323"/>
    </location>
</feature>
<sequence>MNSNVMDKANQALRRSSIRLRSLNSGHGDLNMIISDLKDVRAACKKYTNAQKLAWDDMSKWAAREKNMALQETFHYLSELGDLWYEVQREFIGGIKRLQQYFELILESETHLDKSRAYLTACERTELKIRKDFDKLNNRNAGDHNVVEERKVLNERLVHAAASISAAQLEVTNKTMENESIKIVKVKEGMSDFSEGFLDLAYKNSIIFSAQVKVVDCIPDARTAQIEDLKYSGSEISRKAVAKAKDDVHCFKRQSERANAPPPPYSSNPSSPVSSYGQYSNFSSPVSSHYSEADGRYCEIPEYHQSMGPYSSPRYDSPPRENYENLIGAVGGVEISPTVHPHQ</sequence>
<dbReference type="InterPro" id="IPR027267">
    <property type="entry name" value="AH/BAR_dom_sf"/>
</dbReference>
<dbReference type="EMBL" id="GBHO01031922">
    <property type="protein sequence ID" value="JAG11682.1"/>
    <property type="molecule type" value="Transcribed_RNA"/>
</dbReference>
<protein>
    <submittedName>
        <fullName evidence="2">Uncharacterized protein</fullName>
    </submittedName>
</protein>
<dbReference type="AlphaFoldDB" id="A0A0A9WTA8"/>
<reference evidence="2" key="2">
    <citation type="submission" date="2014-07" db="EMBL/GenBank/DDBJ databases">
        <authorList>
            <person name="Hull J."/>
        </authorList>
    </citation>
    <scope>NUCLEOTIDE SEQUENCE</scope>
</reference>
<accession>A0A0A9WTA8</accession>
<organism evidence="2">
    <name type="scientific">Lygus hesperus</name>
    <name type="common">Western plant bug</name>
    <dbReference type="NCBI Taxonomy" id="30085"/>
    <lineage>
        <taxon>Eukaryota</taxon>
        <taxon>Metazoa</taxon>
        <taxon>Ecdysozoa</taxon>
        <taxon>Arthropoda</taxon>
        <taxon>Hexapoda</taxon>
        <taxon>Insecta</taxon>
        <taxon>Pterygota</taxon>
        <taxon>Neoptera</taxon>
        <taxon>Paraneoptera</taxon>
        <taxon>Hemiptera</taxon>
        <taxon>Heteroptera</taxon>
        <taxon>Panheteroptera</taxon>
        <taxon>Cimicomorpha</taxon>
        <taxon>Miridae</taxon>
        <taxon>Mirini</taxon>
        <taxon>Lygus</taxon>
    </lineage>
</organism>
<evidence type="ECO:0000313" key="2">
    <source>
        <dbReference type="EMBL" id="JAG11682.1"/>
    </source>
</evidence>
<reference evidence="2" key="1">
    <citation type="journal article" date="2014" name="PLoS ONE">
        <title>Transcriptome-Based Identification of ABC Transporters in the Western Tarnished Plant Bug Lygus hesperus.</title>
        <authorList>
            <person name="Hull J.J."/>
            <person name="Chaney K."/>
            <person name="Geib S.M."/>
            <person name="Fabrick J.A."/>
            <person name="Brent C.S."/>
            <person name="Walsh D."/>
            <person name="Lavine L.C."/>
        </authorList>
    </citation>
    <scope>NUCLEOTIDE SEQUENCE</scope>
</reference>
<feature type="region of interest" description="Disordered" evidence="1">
    <location>
        <begin position="254"/>
        <end position="278"/>
    </location>
</feature>
<gene>
    <name evidence="2" type="ORF">CM83_40236</name>
</gene>